<dbReference type="PANTHER" id="PTHR46929">
    <property type="entry name" value="EXPRESSED PROTEIN"/>
    <property type="match status" value="1"/>
</dbReference>
<reference evidence="3 4" key="1">
    <citation type="submission" date="2020-10" db="EMBL/GenBank/DDBJ databases">
        <authorList>
            <person name="Sedaghatjoo S."/>
        </authorList>
    </citation>
    <scope>NUCLEOTIDE SEQUENCE [LARGE SCALE GENOMIC DNA]</scope>
    <source>
        <strain evidence="3 4">LLFL</strain>
    </source>
</reference>
<dbReference type="InterPro" id="IPR024752">
    <property type="entry name" value="Myb/SANT-like_dom"/>
</dbReference>
<name>A0A9N8LU72_9BASI</name>
<dbReference type="EMBL" id="CAJHJF010004335">
    <property type="protein sequence ID" value="CAD6942073.1"/>
    <property type="molecule type" value="Genomic_DNA"/>
</dbReference>
<gene>
    <name evidence="3" type="ORF">JKILLFL_G7328</name>
</gene>
<keyword evidence="4" id="KW-1185">Reference proteome</keyword>
<feature type="compositionally biased region" description="Low complexity" evidence="1">
    <location>
        <begin position="29"/>
        <end position="58"/>
    </location>
</feature>
<dbReference type="Pfam" id="PF12776">
    <property type="entry name" value="Myb_DNA-bind_3"/>
    <property type="match status" value="1"/>
</dbReference>
<feature type="region of interest" description="Disordered" evidence="1">
    <location>
        <begin position="174"/>
        <end position="243"/>
    </location>
</feature>
<sequence>MASLPPTPAHGGANEPDSQAPSFAPVRSPSPTSSSPHLLASDASPAPAPAAAPGAEPVPADIKTCVWTVKDDDKLLDVLEEAQRQKKQSGGGFKPEVWEQAANELRPMREKGAVKRAKEVKSHWRNLKKTWKEAKELLNLSGFGWNEEGGKVTAQDDVWDELIKRTPKFKKWKNKTFPNYPRIDALSAKSTATGEFARDGGAEAGSGDKDEEEDGEDGSEKDSDDDDADLVPPSRKRKRPSAVGAMADIASALKGMGNQDEGVGDALAELLERDSESFDEESLAMIGLALADKPRLASVYQSFSERPELRRSFLRKLLKTSP</sequence>
<evidence type="ECO:0000259" key="2">
    <source>
        <dbReference type="Pfam" id="PF12776"/>
    </source>
</evidence>
<dbReference type="Proteomes" id="UP000836404">
    <property type="component" value="Unassembled WGS sequence"/>
</dbReference>
<proteinExistence type="predicted"/>
<feature type="region of interest" description="Disordered" evidence="1">
    <location>
        <begin position="1"/>
        <end position="58"/>
    </location>
</feature>
<dbReference type="AlphaFoldDB" id="A0A9N8LU72"/>
<feature type="compositionally biased region" description="Acidic residues" evidence="1">
    <location>
        <begin position="209"/>
        <end position="229"/>
    </location>
</feature>
<feature type="domain" description="Myb/SANT-like" evidence="2">
    <location>
        <begin position="67"/>
        <end position="161"/>
    </location>
</feature>
<evidence type="ECO:0000313" key="4">
    <source>
        <dbReference type="Proteomes" id="UP000836404"/>
    </source>
</evidence>
<protein>
    <recommendedName>
        <fullName evidence="2">Myb/SANT-like domain-containing protein</fullName>
    </recommendedName>
</protein>
<organism evidence="3 4">
    <name type="scientific">Tilletia laevis</name>
    <dbReference type="NCBI Taxonomy" id="157183"/>
    <lineage>
        <taxon>Eukaryota</taxon>
        <taxon>Fungi</taxon>
        <taxon>Dikarya</taxon>
        <taxon>Basidiomycota</taxon>
        <taxon>Ustilaginomycotina</taxon>
        <taxon>Exobasidiomycetes</taxon>
        <taxon>Tilletiales</taxon>
        <taxon>Tilletiaceae</taxon>
        <taxon>Tilletia</taxon>
    </lineage>
</organism>
<comment type="caution">
    <text evidence="3">The sequence shown here is derived from an EMBL/GenBank/DDBJ whole genome shotgun (WGS) entry which is preliminary data.</text>
</comment>
<dbReference type="PANTHER" id="PTHR46929:SF3">
    <property type="entry name" value="MYB_SANT-LIKE DOMAIN-CONTAINING PROTEIN"/>
    <property type="match status" value="1"/>
</dbReference>
<evidence type="ECO:0000313" key="3">
    <source>
        <dbReference type="EMBL" id="CAD6942073.1"/>
    </source>
</evidence>
<accession>A0A9N8LU72</accession>
<evidence type="ECO:0000256" key="1">
    <source>
        <dbReference type="SAM" id="MobiDB-lite"/>
    </source>
</evidence>